<evidence type="ECO:0000256" key="1">
    <source>
        <dbReference type="SAM" id="MobiDB-lite"/>
    </source>
</evidence>
<name>A0A0A9DGD3_ARUDO</name>
<reference evidence="2" key="1">
    <citation type="submission" date="2014-09" db="EMBL/GenBank/DDBJ databases">
        <authorList>
            <person name="Magalhaes I.L.F."/>
            <person name="Oliveira U."/>
            <person name="Santos F.R."/>
            <person name="Vidigal T.H.D.A."/>
            <person name="Brescovit A.D."/>
            <person name="Santos A.J."/>
        </authorList>
    </citation>
    <scope>NUCLEOTIDE SEQUENCE</scope>
    <source>
        <tissue evidence="2">Shoot tissue taken approximately 20 cm above the soil surface</tissue>
    </source>
</reference>
<proteinExistence type="predicted"/>
<feature type="region of interest" description="Disordered" evidence="1">
    <location>
        <begin position="1"/>
        <end position="22"/>
    </location>
</feature>
<organism evidence="2">
    <name type="scientific">Arundo donax</name>
    <name type="common">Giant reed</name>
    <name type="synonym">Donax arundinaceus</name>
    <dbReference type="NCBI Taxonomy" id="35708"/>
    <lineage>
        <taxon>Eukaryota</taxon>
        <taxon>Viridiplantae</taxon>
        <taxon>Streptophyta</taxon>
        <taxon>Embryophyta</taxon>
        <taxon>Tracheophyta</taxon>
        <taxon>Spermatophyta</taxon>
        <taxon>Magnoliopsida</taxon>
        <taxon>Liliopsida</taxon>
        <taxon>Poales</taxon>
        <taxon>Poaceae</taxon>
        <taxon>PACMAD clade</taxon>
        <taxon>Arundinoideae</taxon>
        <taxon>Arundineae</taxon>
        <taxon>Arundo</taxon>
    </lineage>
</organism>
<accession>A0A0A9DGD3</accession>
<sequence>MPLGAGGMPTRSNSPRSLLSAAISRSPCKTRIPTWV</sequence>
<keyword evidence="2" id="KW-0346">Stress response</keyword>
<protein>
    <submittedName>
        <fullName evidence="2">Heat shock 70 kDa protein</fullName>
    </submittedName>
</protein>
<evidence type="ECO:0000313" key="2">
    <source>
        <dbReference type="EMBL" id="JAD87599.1"/>
    </source>
</evidence>
<dbReference type="EMBL" id="GBRH01210296">
    <property type="protein sequence ID" value="JAD87599.1"/>
    <property type="molecule type" value="Transcribed_RNA"/>
</dbReference>
<reference evidence="2" key="2">
    <citation type="journal article" date="2015" name="Data Brief">
        <title>Shoot transcriptome of the giant reed, Arundo donax.</title>
        <authorList>
            <person name="Barrero R.A."/>
            <person name="Guerrero F.D."/>
            <person name="Moolhuijzen P."/>
            <person name="Goolsby J.A."/>
            <person name="Tidwell J."/>
            <person name="Bellgard S.E."/>
            <person name="Bellgard M.I."/>
        </authorList>
    </citation>
    <scope>NUCLEOTIDE SEQUENCE</scope>
    <source>
        <tissue evidence="2">Shoot tissue taken approximately 20 cm above the soil surface</tissue>
    </source>
</reference>
<dbReference type="AlphaFoldDB" id="A0A0A9DGD3"/>